<dbReference type="SUPFAM" id="SSF49265">
    <property type="entry name" value="Fibronectin type III"/>
    <property type="match status" value="1"/>
</dbReference>
<protein>
    <submittedName>
        <fullName evidence="7">Fibronectin type III domain-containing protein</fullName>
    </submittedName>
</protein>
<keyword evidence="2" id="KW-0378">Hydrolase</keyword>
<feature type="compositionally biased region" description="Low complexity" evidence="4">
    <location>
        <begin position="394"/>
        <end position="405"/>
    </location>
</feature>
<dbReference type="InterPro" id="IPR003961">
    <property type="entry name" value="FN3_dom"/>
</dbReference>
<keyword evidence="5" id="KW-0732">Signal</keyword>
<evidence type="ECO:0000256" key="3">
    <source>
        <dbReference type="ARBA" id="ARBA00023326"/>
    </source>
</evidence>
<evidence type="ECO:0000313" key="7">
    <source>
        <dbReference type="EMBL" id="MCG2624599.1"/>
    </source>
</evidence>
<dbReference type="EMBL" id="JAKLTQ010000027">
    <property type="protein sequence ID" value="MCG2624599.1"/>
    <property type="molecule type" value="Genomic_DNA"/>
</dbReference>
<feature type="domain" description="Fibronectin type-III" evidence="6">
    <location>
        <begin position="278"/>
        <end position="380"/>
    </location>
</feature>
<feature type="domain" description="Fibronectin type-III" evidence="6">
    <location>
        <begin position="477"/>
        <end position="571"/>
    </location>
</feature>
<dbReference type="InterPro" id="IPR036116">
    <property type="entry name" value="FN3_sf"/>
</dbReference>
<gene>
    <name evidence="7" type="ORF">LVY72_22175</name>
</gene>
<keyword evidence="3" id="KW-0624">Polysaccharide degradation</keyword>
<evidence type="ECO:0000256" key="2">
    <source>
        <dbReference type="ARBA" id="ARBA00023295"/>
    </source>
</evidence>
<organism evidence="7 8">
    <name type="scientific">Arthrobacter hankyongi</name>
    <dbReference type="NCBI Taxonomy" id="2904801"/>
    <lineage>
        <taxon>Bacteria</taxon>
        <taxon>Bacillati</taxon>
        <taxon>Actinomycetota</taxon>
        <taxon>Actinomycetes</taxon>
        <taxon>Micrococcales</taxon>
        <taxon>Micrococcaceae</taxon>
        <taxon>Arthrobacter</taxon>
    </lineage>
</organism>
<dbReference type="PROSITE" id="PS50853">
    <property type="entry name" value="FN3"/>
    <property type="match status" value="2"/>
</dbReference>
<dbReference type="RefSeq" id="WP_237826738.1">
    <property type="nucleotide sequence ID" value="NZ_JAKLTQ010000027.1"/>
</dbReference>
<dbReference type="InterPro" id="IPR059177">
    <property type="entry name" value="GH29D-like_dom"/>
</dbReference>
<sequence>MEHLKAGQGPRRTRTALIAVSAASLAATSLFAAQSASAAVPSFPDNVVVFPDRDFVSIEGFAEHAGEKAVIEVTRPGQGVIGSAESTISGTDVAFEVNHPGGVCWGNGTTHKVTPDIRPGDVVAIKFSDGTSQETTTADAAVTGDMTRNGNTITVSGHVGPTVNKAQMEQRIINPDLVDTAVAKRDIRAVPGPLVPAAKGGYSSSLEFPSADTFRATYVFDDAATAGIAAAADLGERAMSWQVEDADGNRQGLTIAEYGELGGPGMGGCPAGPGDQAAPQAGAASVVYSADKTSMQVKWTPAVPQAGAAVVTGYSIAAIAQTVTGGQQVQLGMRTEANATQTTISGLDPAEKYTVEVRSLAGARMSEALTMAPAPATDPGTPGDTVQPTLEISPAPAAAGGPTTAESVTLSSDGQIFFTTDGSPVVSGNLPSDTAQLYTKPIAITGPVTLRAAAFDQAGNSRIFEGDFAPPAAQLEPPAAPTGLNATPGQGSVTLRWDAGAASVTGYQVTVYNAAGTAQVANVQPAETTARTQTVTGLTGGTGYQFTVKAKNAAAGYGAESAKVTAAAQVVTDRVTIGTARWKAGSEFRITGTGSVVGATVTVYRATSTGTIGTAITGANAAVVAAAPPGIGDYDIRLRNGSVPATNPGRIFVKSSNGGVAGPFTVSTK</sequence>
<keyword evidence="2" id="KW-0326">Glycosidase</keyword>
<dbReference type="Pfam" id="PF00041">
    <property type="entry name" value="fn3"/>
    <property type="match status" value="2"/>
</dbReference>
<evidence type="ECO:0000259" key="6">
    <source>
        <dbReference type="PROSITE" id="PS50853"/>
    </source>
</evidence>
<reference evidence="7" key="1">
    <citation type="submission" date="2022-01" db="EMBL/GenBank/DDBJ databases">
        <authorList>
            <person name="Jo J.-H."/>
            <person name="Im W.-T."/>
        </authorList>
    </citation>
    <scope>NUCLEOTIDE SEQUENCE</scope>
    <source>
        <strain evidence="7">I2-34</strain>
    </source>
</reference>
<comment type="caution">
    <text evidence="7">The sequence shown here is derived from an EMBL/GenBank/DDBJ whole genome shotgun (WGS) entry which is preliminary data.</text>
</comment>
<dbReference type="SMART" id="SM00060">
    <property type="entry name" value="FN3"/>
    <property type="match status" value="2"/>
</dbReference>
<dbReference type="InterPro" id="IPR013783">
    <property type="entry name" value="Ig-like_fold"/>
</dbReference>
<evidence type="ECO:0000256" key="1">
    <source>
        <dbReference type="ARBA" id="ARBA00022737"/>
    </source>
</evidence>
<feature type="region of interest" description="Disordered" evidence="4">
    <location>
        <begin position="373"/>
        <end position="405"/>
    </location>
</feature>
<dbReference type="PANTHER" id="PTHR46708">
    <property type="entry name" value="TENASCIN"/>
    <property type="match status" value="1"/>
</dbReference>
<feature type="signal peptide" evidence="5">
    <location>
        <begin position="1"/>
        <end position="32"/>
    </location>
</feature>
<dbReference type="CDD" id="cd00063">
    <property type="entry name" value="FN3"/>
    <property type="match status" value="2"/>
</dbReference>
<dbReference type="Proteomes" id="UP001165368">
    <property type="component" value="Unassembled WGS sequence"/>
</dbReference>
<accession>A0ABS9LDR6</accession>
<feature type="compositionally biased region" description="Low complexity" evidence="4">
    <location>
        <begin position="373"/>
        <end position="385"/>
    </location>
</feature>
<evidence type="ECO:0000313" key="8">
    <source>
        <dbReference type="Proteomes" id="UP001165368"/>
    </source>
</evidence>
<dbReference type="PANTHER" id="PTHR46708:SF2">
    <property type="entry name" value="FIBRONECTIN TYPE-III DOMAIN-CONTAINING PROTEIN"/>
    <property type="match status" value="1"/>
</dbReference>
<dbReference type="Pfam" id="PF13290">
    <property type="entry name" value="CHB_HEX_C_1"/>
    <property type="match status" value="1"/>
</dbReference>
<name>A0ABS9LDR6_9MICC</name>
<evidence type="ECO:0000256" key="5">
    <source>
        <dbReference type="SAM" id="SignalP"/>
    </source>
</evidence>
<dbReference type="InterPro" id="IPR050991">
    <property type="entry name" value="ECM_Regulatory_Proteins"/>
</dbReference>
<evidence type="ECO:0000256" key="4">
    <source>
        <dbReference type="SAM" id="MobiDB-lite"/>
    </source>
</evidence>
<keyword evidence="1" id="KW-0677">Repeat</keyword>
<keyword evidence="3" id="KW-0119">Carbohydrate metabolism</keyword>
<feature type="chain" id="PRO_5045684945" evidence="5">
    <location>
        <begin position="33"/>
        <end position="669"/>
    </location>
</feature>
<keyword evidence="8" id="KW-1185">Reference proteome</keyword>
<dbReference type="Gene3D" id="2.60.40.10">
    <property type="entry name" value="Immunoglobulins"/>
    <property type="match status" value="2"/>
</dbReference>
<proteinExistence type="predicted"/>